<dbReference type="PATRIC" id="fig|123899.6.peg.3317"/>
<keyword evidence="4" id="KW-1185">Reference proteome</keyword>
<dbReference type="Proteomes" id="UP000076825">
    <property type="component" value="Chromosome 1"/>
</dbReference>
<dbReference type="Gene3D" id="3.30.300.30">
    <property type="match status" value="1"/>
</dbReference>
<evidence type="ECO:0000259" key="2">
    <source>
        <dbReference type="Pfam" id="PF13193"/>
    </source>
</evidence>
<dbReference type="GO" id="GO:0016878">
    <property type="term" value="F:acid-thiol ligase activity"/>
    <property type="evidence" value="ECO:0007669"/>
    <property type="project" value="UniProtKB-ARBA"/>
</dbReference>
<gene>
    <name evidence="3" type="primary">fadK_2</name>
    <name evidence="3" type="ORF">SAMEA3906487_03319</name>
</gene>
<evidence type="ECO:0000313" key="3">
    <source>
        <dbReference type="EMBL" id="SAI72614.1"/>
    </source>
</evidence>
<dbReference type="InterPro" id="IPR025110">
    <property type="entry name" value="AMP-bd_C"/>
</dbReference>
<dbReference type="AlphaFoldDB" id="A0A157K257"/>
<name>A0A157K257_9BORD</name>
<feature type="domain" description="AMP-dependent synthetase/ligase" evidence="1">
    <location>
        <begin position="18"/>
        <end position="358"/>
    </location>
</feature>
<dbReference type="PANTHER" id="PTHR43767">
    <property type="entry name" value="LONG-CHAIN-FATTY-ACID--COA LIGASE"/>
    <property type="match status" value="1"/>
</dbReference>
<dbReference type="InterPro" id="IPR045851">
    <property type="entry name" value="AMP-bd_C_sf"/>
</dbReference>
<dbReference type="OrthoDB" id="9766486at2"/>
<dbReference type="InterPro" id="IPR042099">
    <property type="entry name" value="ANL_N_sf"/>
</dbReference>
<dbReference type="Pfam" id="PF00501">
    <property type="entry name" value="AMP-binding"/>
    <property type="match status" value="1"/>
</dbReference>
<dbReference type="SUPFAM" id="SSF56801">
    <property type="entry name" value="Acetyl-CoA synthetase-like"/>
    <property type="match status" value="1"/>
</dbReference>
<feature type="domain" description="AMP-binding enzyme C-terminal" evidence="2">
    <location>
        <begin position="408"/>
        <end position="483"/>
    </location>
</feature>
<dbReference type="InterPro" id="IPR020845">
    <property type="entry name" value="AMP-binding_CS"/>
</dbReference>
<dbReference type="InterPro" id="IPR000873">
    <property type="entry name" value="AMP-dep_synth/lig_dom"/>
</dbReference>
<dbReference type="Gene3D" id="3.40.50.12780">
    <property type="entry name" value="N-terminal domain of ligase-like"/>
    <property type="match status" value="1"/>
</dbReference>
<proteinExistence type="predicted"/>
<dbReference type="eggNOG" id="COG0318">
    <property type="taxonomic scope" value="Bacteria"/>
</dbReference>
<dbReference type="STRING" id="123899.SAMEA3906487_03319"/>
<dbReference type="Pfam" id="PF13193">
    <property type="entry name" value="AMP-binding_C"/>
    <property type="match status" value="1"/>
</dbReference>
<evidence type="ECO:0000313" key="4">
    <source>
        <dbReference type="Proteomes" id="UP000076825"/>
    </source>
</evidence>
<reference evidence="3 4" key="1">
    <citation type="submission" date="2016-04" db="EMBL/GenBank/DDBJ databases">
        <authorList>
            <consortium name="Pathogen Informatics"/>
        </authorList>
    </citation>
    <scope>NUCLEOTIDE SEQUENCE [LARGE SCALE GENOMIC DNA]</scope>
    <source>
        <strain evidence="3 4">H044680328</strain>
    </source>
</reference>
<dbReference type="PANTHER" id="PTHR43767:SF1">
    <property type="entry name" value="NONRIBOSOMAL PEPTIDE SYNTHASE PES1 (EUROFUNG)-RELATED"/>
    <property type="match status" value="1"/>
</dbReference>
<dbReference type="EMBL" id="LT546645">
    <property type="protein sequence ID" value="SAI72614.1"/>
    <property type="molecule type" value="Genomic_DNA"/>
</dbReference>
<dbReference type="GeneID" id="56589442"/>
<organism evidence="3 4">
    <name type="scientific">Bordetella trematum</name>
    <dbReference type="NCBI Taxonomy" id="123899"/>
    <lineage>
        <taxon>Bacteria</taxon>
        <taxon>Pseudomonadati</taxon>
        <taxon>Pseudomonadota</taxon>
        <taxon>Betaproteobacteria</taxon>
        <taxon>Burkholderiales</taxon>
        <taxon>Alcaligenaceae</taxon>
        <taxon>Bordetella</taxon>
    </lineage>
</organism>
<evidence type="ECO:0000259" key="1">
    <source>
        <dbReference type="Pfam" id="PF00501"/>
    </source>
</evidence>
<dbReference type="RefSeq" id="WP_063492283.1">
    <property type="nucleotide sequence ID" value="NZ_CP016340.1"/>
</dbReference>
<dbReference type="KEGG" id="btrm:SAMEA390648703319"/>
<accession>A0A157K257</accession>
<dbReference type="PROSITE" id="PS00455">
    <property type="entry name" value="AMP_BINDING"/>
    <property type="match status" value="1"/>
</dbReference>
<dbReference type="InterPro" id="IPR050237">
    <property type="entry name" value="ATP-dep_AMP-bd_enzyme"/>
</dbReference>
<dbReference type="EC" id="6.2.1.-" evidence="3"/>
<protein>
    <submittedName>
        <fullName evidence="3">Acetyl-CoA synthetase</fullName>
        <ecNumber evidence="3">6.2.1.-</ecNumber>
    </submittedName>
</protein>
<sequence length="508" mass="54431">MTERPFSVSHLGALADHWPAHRPALIALDDTGQPTVWRYGELRAQACRLGSALLARGLPPGAAVAILAANSADYVVALLGLARAGLVAVPLNIKFPAQTQAEVLADSGAVLVLHDTAHCPPGALPAIAFGSSAWHALLAEGNPRLRPQPLAGLALLLYTSGSTGRPKGVRLSHAAQCWTVRTRLQDTPLDQERALIAAPLYHMNALALTQLALASGATAILLPRFEARAYLQAISTHRATWLTAVPPMIAMLLREGEALARADLSSVRVIRLGSAPVPDKLWRQIRSWLPRARVINAYGTTEGGPVVFGPHPQGLPTPPASVGYPHPDVRLRLVPGPDDDADTGLLELRSPGLMQGYHRRPDLPSPFTHDGYYRSGDVFRRDAQGFYTFVGRRDDMFVCGGENIYPAEVERILEGHPSVQQACVVPMSDDIKGAKPVAFVVARDGQAIDAAALQRHALAHAPAYQHPRRVWVLAALPLNGTHKIDRAALAREAARRLAPPSLTATASS</sequence>
<keyword evidence="3" id="KW-0436">Ligase</keyword>